<evidence type="ECO:0000313" key="3">
    <source>
        <dbReference type="Proteomes" id="UP000225706"/>
    </source>
</evidence>
<dbReference type="AlphaFoldDB" id="A0A2B4RM18"/>
<feature type="coiled-coil region" evidence="1">
    <location>
        <begin position="111"/>
        <end position="145"/>
    </location>
</feature>
<keyword evidence="3" id="KW-1185">Reference proteome</keyword>
<name>A0A2B4RM18_STYPI</name>
<dbReference type="EMBL" id="LSMT01000424">
    <property type="protein sequence ID" value="PFX18216.1"/>
    <property type="molecule type" value="Genomic_DNA"/>
</dbReference>
<protein>
    <submittedName>
        <fullName evidence="2">Uncharacterized protein</fullName>
    </submittedName>
</protein>
<reference evidence="3" key="1">
    <citation type="journal article" date="2017" name="bioRxiv">
        <title>Comparative analysis of the genomes of Stylophora pistillata and Acropora digitifera provides evidence for extensive differences between species of corals.</title>
        <authorList>
            <person name="Voolstra C.R."/>
            <person name="Li Y."/>
            <person name="Liew Y.J."/>
            <person name="Baumgarten S."/>
            <person name="Zoccola D."/>
            <person name="Flot J.-F."/>
            <person name="Tambutte S."/>
            <person name="Allemand D."/>
            <person name="Aranda M."/>
        </authorList>
    </citation>
    <scope>NUCLEOTIDE SEQUENCE [LARGE SCALE GENOMIC DNA]</scope>
</reference>
<gene>
    <name evidence="2" type="ORF">AWC38_SpisGene17426</name>
</gene>
<evidence type="ECO:0000256" key="1">
    <source>
        <dbReference type="SAM" id="Coils"/>
    </source>
</evidence>
<dbReference type="Proteomes" id="UP000225706">
    <property type="component" value="Unassembled WGS sequence"/>
</dbReference>
<organism evidence="2 3">
    <name type="scientific">Stylophora pistillata</name>
    <name type="common">Smooth cauliflower coral</name>
    <dbReference type="NCBI Taxonomy" id="50429"/>
    <lineage>
        <taxon>Eukaryota</taxon>
        <taxon>Metazoa</taxon>
        <taxon>Cnidaria</taxon>
        <taxon>Anthozoa</taxon>
        <taxon>Hexacorallia</taxon>
        <taxon>Scleractinia</taxon>
        <taxon>Astrocoeniina</taxon>
        <taxon>Pocilloporidae</taxon>
        <taxon>Stylophora</taxon>
    </lineage>
</organism>
<sequence>MSRLNPLKPEACRRTVSLETVQQHHDIHEHKLHGKREIYRNRNETYARSMYGNPVEKERVKQESRSALLQQMKEKDMAHQTHLSERTKESDFAINYDRICLQQDKEERINKEKYLQQFRNENKRLMELRAEQQKKNRQMRHLEERNLLQQSPINWSHTLH</sequence>
<proteinExistence type="predicted"/>
<keyword evidence="1" id="KW-0175">Coiled coil</keyword>
<accession>A0A2B4RM18</accession>
<evidence type="ECO:0000313" key="2">
    <source>
        <dbReference type="EMBL" id="PFX18216.1"/>
    </source>
</evidence>
<dbReference type="OrthoDB" id="9992297at2759"/>
<comment type="caution">
    <text evidence="2">The sequence shown here is derived from an EMBL/GenBank/DDBJ whole genome shotgun (WGS) entry which is preliminary data.</text>
</comment>